<protein>
    <submittedName>
        <fullName evidence="1">Uncharacterized protein</fullName>
    </submittedName>
</protein>
<evidence type="ECO:0000313" key="2">
    <source>
        <dbReference type="Proteomes" id="UP000202618"/>
    </source>
</evidence>
<accession>A0A172JIG5</accession>
<sequence>MYRADKEFYSKKIDKMISNVIDDYTDEPYYEFFDKGISIESLIREENRNNPVEKSFLEALKEFNIKLDVPMFAHLKDRNDPFDLLNVFLLKEYVVILSYYSIGSVVDTASIYKLNDPKGYFKEEPLDVEPESIDILFERKRNEESKLISVK</sequence>
<evidence type="ECO:0000313" key="1">
    <source>
        <dbReference type="EMBL" id="AMS01338.1"/>
    </source>
</evidence>
<dbReference type="EMBL" id="KU878088">
    <property type="protein sequence ID" value="AMS01338.1"/>
    <property type="molecule type" value="Genomic_DNA"/>
</dbReference>
<organism evidence="1 2">
    <name type="scientific">Bacillus phage AR9</name>
    <dbReference type="NCBI Taxonomy" id="1815509"/>
    <lineage>
        <taxon>Viruses</taxon>
        <taxon>Duplodnaviria</taxon>
        <taxon>Heunggongvirae</taxon>
        <taxon>Uroviricota</taxon>
        <taxon>Caudoviricetes</taxon>
        <taxon>Takahashivirus</taxon>
        <taxon>Bacillus phage PBS1</taxon>
    </lineage>
</organism>
<dbReference type="KEGG" id="vg:29058972"/>
<proteinExistence type="predicted"/>
<dbReference type="RefSeq" id="YP_009283158.1">
    <property type="nucleotide sequence ID" value="NC_031039.1"/>
</dbReference>
<dbReference type="GeneID" id="29058972"/>
<reference evidence="1 2" key="1">
    <citation type="journal article" date="2016" name="Virology">
        <title>The genome of AR9, a giant transducing Bacillus phage encoding two multisubunit RNA polymerases.</title>
        <authorList>
            <person name="Lavysh D."/>
            <person name="Sokolova M."/>
            <person name="Minakhin L."/>
            <person name="Yakunina M."/>
            <person name="Artamonova T."/>
            <person name="Kozyavkin S."/>
            <person name="Makarova K.S."/>
            <person name="Koonin E.V."/>
            <person name="Severinov K."/>
        </authorList>
    </citation>
    <scope>NUCLEOTIDE SEQUENCE [LARGE SCALE GENOMIC DNA]</scope>
</reference>
<gene>
    <name evidence="1" type="ORF">AR9_g254</name>
</gene>
<dbReference type="Proteomes" id="UP000202618">
    <property type="component" value="Segment"/>
</dbReference>
<name>A0A172JIG5_BPPB1</name>